<dbReference type="Proteomes" id="UP000256970">
    <property type="component" value="Unassembled WGS sequence"/>
</dbReference>
<proteinExistence type="predicted"/>
<dbReference type="InterPro" id="IPR003615">
    <property type="entry name" value="HNH_nuc"/>
</dbReference>
<keyword evidence="3" id="KW-1185">Reference proteome</keyword>
<evidence type="ECO:0000313" key="2">
    <source>
        <dbReference type="EMBL" id="SZX68881.1"/>
    </source>
</evidence>
<evidence type="ECO:0000313" key="3">
    <source>
        <dbReference type="Proteomes" id="UP000256970"/>
    </source>
</evidence>
<feature type="domain" description="HNH nuclease" evidence="1">
    <location>
        <begin position="25"/>
        <end position="76"/>
    </location>
</feature>
<dbReference type="EMBL" id="FNXT01000886">
    <property type="protein sequence ID" value="SZX68881.1"/>
    <property type="molecule type" value="Genomic_DNA"/>
</dbReference>
<dbReference type="AlphaFoldDB" id="A0A383VUK6"/>
<gene>
    <name evidence="2" type="ORF">BQ4739_LOCUS9197</name>
</gene>
<accession>A0A383VUK6</accession>
<dbReference type="Pfam" id="PF13391">
    <property type="entry name" value="HNH_2"/>
    <property type="match status" value="1"/>
</dbReference>
<organism evidence="2 3">
    <name type="scientific">Tetradesmus obliquus</name>
    <name type="common">Green alga</name>
    <name type="synonym">Acutodesmus obliquus</name>
    <dbReference type="NCBI Taxonomy" id="3088"/>
    <lineage>
        <taxon>Eukaryota</taxon>
        <taxon>Viridiplantae</taxon>
        <taxon>Chlorophyta</taxon>
        <taxon>core chlorophytes</taxon>
        <taxon>Chlorophyceae</taxon>
        <taxon>CS clade</taxon>
        <taxon>Sphaeropleales</taxon>
        <taxon>Scenedesmaceae</taxon>
        <taxon>Tetradesmus</taxon>
    </lineage>
</organism>
<name>A0A383VUK6_TETOB</name>
<dbReference type="STRING" id="3088.A0A383VUK6"/>
<sequence>MQEYGCEDQEHPDELLCMGLGKFIPKQLVCGAHLFKHSWRIDVDRVLGFTNINDPANGLLLIKPLEEAFDNGYMCITWEGKKGADRAQGDYRMLWLGPKELQLHDTKHYPWKNSGDKLPTDQQLQLRELKNEEGFRLRFSDLHGKLLTFRTSARPFRRCLIFQARYAARQALAEGRINEQRLAEMSPYMVSVSPQASNIELYWQRMPDEGPDLPLEPAPVEELVYDEAPERLSDAEDQ</sequence>
<protein>
    <recommendedName>
        <fullName evidence="1">HNH nuclease domain-containing protein</fullName>
    </recommendedName>
</protein>
<reference evidence="2 3" key="1">
    <citation type="submission" date="2016-10" db="EMBL/GenBank/DDBJ databases">
        <authorList>
            <person name="Cai Z."/>
        </authorList>
    </citation>
    <scope>NUCLEOTIDE SEQUENCE [LARGE SCALE GENOMIC DNA]</scope>
</reference>
<evidence type="ECO:0000259" key="1">
    <source>
        <dbReference type="Pfam" id="PF13391"/>
    </source>
</evidence>